<protein>
    <submittedName>
        <fullName evidence="3">Uncharacterized protein LOC112691414</fullName>
    </submittedName>
</protein>
<accession>A0A8B8GDZ1</accession>
<dbReference type="Proteomes" id="UP000694846">
    <property type="component" value="Unplaced"/>
</dbReference>
<organism evidence="2 3">
    <name type="scientific">Sipha flava</name>
    <name type="common">yellow sugarcane aphid</name>
    <dbReference type="NCBI Taxonomy" id="143950"/>
    <lineage>
        <taxon>Eukaryota</taxon>
        <taxon>Metazoa</taxon>
        <taxon>Ecdysozoa</taxon>
        <taxon>Arthropoda</taxon>
        <taxon>Hexapoda</taxon>
        <taxon>Insecta</taxon>
        <taxon>Pterygota</taxon>
        <taxon>Neoptera</taxon>
        <taxon>Paraneoptera</taxon>
        <taxon>Hemiptera</taxon>
        <taxon>Sternorrhyncha</taxon>
        <taxon>Aphidomorpha</taxon>
        <taxon>Aphidoidea</taxon>
        <taxon>Aphididae</taxon>
        <taxon>Sipha</taxon>
    </lineage>
</organism>
<dbReference type="OrthoDB" id="6583131at2759"/>
<gene>
    <name evidence="3" type="primary">LOC112691414</name>
</gene>
<dbReference type="CDD" id="cd15489">
    <property type="entry name" value="PHD_SF"/>
    <property type="match status" value="1"/>
</dbReference>
<proteinExistence type="predicted"/>
<dbReference type="InterPro" id="IPR011011">
    <property type="entry name" value="Znf_FYVE_PHD"/>
</dbReference>
<evidence type="ECO:0000313" key="2">
    <source>
        <dbReference type="Proteomes" id="UP000694846"/>
    </source>
</evidence>
<dbReference type="AlphaFoldDB" id="A0A8B8GDZ1"/>
<sequence>MDTECANCQEKLIHKDILECIICKKTIHFYCAGYSETNFKKMSKSTKGNYTCSDHKLTNSSIDITQSPKKVESKIDKLIKSVEFMEQTNLIKSIEVAGIPHTPNENCTEIVKEIGLKTNTVINVVEANRQFFNNNSNSIIIAKLETIDMKKTLIKNSKITKISANNICSAWPDKNKIFINERLTKERRSLFGKARAYGKEKNFKFVWVNNGDILMRKNENSKIQRIKNQQDLDKA</sequence>
<evidence type="ECO:0000313" key="3">
    <source>
        <dbReference type="RefSeq" id="XP_025421449.1"/>
    </source>
</evidence>
<dbReference type="RefSeq" id="XP_025421449.1">
    <property type="nucleotide sequence ID" value="XM_025565664.1"/>
</dbReference>
<keyword evidence="2" id="KW-1185">Reference proteome</keyword>
<feature type="domain" description="FP protein C-terminal" evidence="1">
    <location>
        <begin position="184"/>
        <end position="234"/>
    </location>
</feature>
<dbReference type="GeneID" id="112691414"/>
<dbReference type="InterPro" id="IPR057251">
    <property type="entry name" value="FP_C"/>
</dbReference>
<dbReference type="Pfam" id="PF25298">
    <property type="entry name" value="Baculo_FP_2nd"/>
    <property type="match status" value="1"/>
</dbReference>
<name>A0A8B8GDZ1_9HEMI</name>
<reference evidence="3" key="1">
    <citation type="submission" date="2025-08" db="UniProtKB">
        <authorList>
            <consortium name="RefSeq"/>
        </authorList>
    </citation>
    <scope>IDENTIFICATION</scope>
    <source>
        <tissue evidence="3">Whole body</tissue>
    </source>
</reference>
<evidence type="ECO:0000259" key="1">
    <source>
        <dbReference type="Pfam" id="PF25298"/>
    </source>
</evidence>
<dbReference type="SUPFAM" id="SSF57903">
    <property type="entry name" value="FYVE/PHD zinc finger"/>
    <property type="match status" value="1"/>
</dbReference>